<reference evidence="13 14" key="1">
    <citation type="journal article" date="2011" name="Extremophiles">
        <title>Genomic analysis of Acidianus hospitalis W1 a host for studying crenarchaeal virus and plasmid life cycles.</title>
        <authorList>
            <person name="You X.Y."/>
            <person name="Liu C."/>
            <person name="Wang S.Y."/>
            <person name="Jiang C.Y."/>
            <person name="Shah S.A."/>
            <person name="Prangishvili D."/>
            <person name="She Q."/>
            <person name="Liu S.J."/>
            <person name="Garrett R.A."/>
        </authorList>
    </citation>
    <scope>NUCLEOTIDE SEQUENCE [LARGE SCALE GENOMIC DNA]</scope>
    <source>
        <strain evidence="13 14">W1</strain>
    </source>
</reference>
<dbReference type="GO" id="GO:0005524">
    <property type="term" value="F:ATP binding"/>
    <property type="evidence" value="ECO:0007669"/>
    <property type="project" value="UniProtKB-KW"/>
</dbReference>
<evidence type="ECO:0000256" key="2">
    <source>
        <dbReference type="ARBA" id="ARBA00011123"/>
    </source>
</evidence>
<dbReference type="EC" id="6.3.5.-" evidence="11"/>
<dbReference type="AlphaFoldDB" id="F4B7W6"/>
<protein>
    <recommendedName>
        <fullName evidence="3 11">Aspartyl/glutamyl-tRNA(Asn/Gln) amidotransferase subunit B</fullName>
        <shortName evidence="11">Asp/Glu-ADT subunit B</shortName>
        <ecNumber evidence="11">6.3.5.-</ecNumber>
    </recommendedName>
</protein>
<dbReference type="SUPFAM" id="SSF89095">
    <property type="entry name" value="GatB/YqeY motif"/>
    <property type="match status" value="1"/>
</dbReference>
<evidence type="ECO:0000256" key="11">
    <source>
        <dbReference type="HAMAP-Rule" id="MF_00121"/>
    </source>
</evidence>
<keyword evidence="5 11" id="KW-0547">Nucleotide-binding</keyword>
<evidence type="ECO:0000313" key="13">
    <source>
        <dbReference type="EMBL" id="AEE93643.1"/>
    </source>
</evidence>
<dbReference type="InterPro" id="IPR017959">
    <property type="entry name" value="Asn/Gln-tRNA_amidoTrfase_suB/E"/>
</dbReference>
<evidence type="ECO:0000256" key="7">
    <source>
        <dbReference type="ARBA" id="ARBA00022917"/>
    </source>
</evidence>
<dbReference type="GO" id="GO:0016740">
    <property type="term" value="F:transferase activity"/>
    <property type="evidence" value="ECO:0007669"/>
    <property type="project" value="UniProtKB-KW"/>
</dbReference>
<comment type="function">
    <text evidence="8 11">Allows the formation of correctly charged Asn-tRNA(Asn) or Gln-tRNA(Gln) through the transamidation of misacylated Asp-tRNA(Asn) or Glu-tRNA(Gln) in organisms which lack either or both of asparaginyl-tRNA or glutaminyl-tRNA synthetases. The reaction takes place in the presence of glutamine and ATP through an activated phospho-Asp-tRNA(Asn) or phospho-Glu-tRNA(Gln).</text>
</comment>
<dbReference type="Gene3D" id="1.10.10.410">
    <property type="match status" value="1"/>
</dbReference>
<dbReference type="eggNOG" id="arCOG01718">
    <property type="taxonomic scope" value="Archaea"/>
</dbReference>
<sequence>MIYYRMHLGYRVIKMPKIGLEVHVHLNSLKTKLFCSCPTDYVGKEPNTVVCPVCLGLPGAIPVLNEEALKKAIMVAIALNCEIAPYLIFSRKHYFYPDMAKNYQISQYDGPGSMAIAKAGYLNIGNKKVRIRRINIEEDPAKSVYPSGSMLTSKYTLLDYNRSGIGLLEIVTEPDIEQPKEAREFLNKLRSILEHLDVCNCEIEGSMRADVNISVEGGERVEVKNVGSIRDVEDAIKYEVARQKAAIAQGLKVTRETRHWDAERKVTVPIRLKESEEDYRYFPDPDLPPYQITEDYIRKVKESMPELPDARMKRIVEMYGITEYDAEVLVSDKALADLFERTAKLYNNYKKLVNVIINDYLRWINDKNLRISDSKATPEALAELMNMMDKGIISIKILKEVLPQIILEGKNPREIIEKEKLNVISDKDYLEKIIDEVLEEDKDAALAAKKDPKVINYLVGKVMKKTRGKADPYLTNQLLKEKLQNI</sequence>
<evidence type="ECO:0000256" key="5">
    <source>
        <dbReference type="ARBA" id="ARBA00022741"/>
    </source>
</evidence>
<dbReference type="GO" id="GO:0006412">
    <property type="term" value="P:translation"/>
    <property type="evidence" value="ECO:0007669"/>
    <property type="project" value="UniProtKB-UniRule"/>
</dbReference>
<dbReference type="GO" id="GO:0050566">
    <property type="term" value="F:asparaginyl-tRNA synthase (glutamine-hydrolyzing) activity"/>
    <property type="evidence" value="ECO:0007669"/>
    <property type="project" value="RHEA"/>
</dbReference>
<dbReference type="Proteomes" id="UP000008458">
    <property type="component" value="Chromosome"/>
</dbReference>
<comment type="subunit">
    <text evidence="2 11">Heterotrimer of A, B and C subunits.</text>
</comment>
<evidence type="ECO:0000256" key="10">
    <source>
        <dbReference type="ARBA" id="ARBA00047913"/>
    </source>
</evidence>
<dbReference type="NCBIfam" id="NF004012">
    <property type="entry name" value="PRK05477.1-2"/>
    <property type="match status" value="1"/>
</dbReference>
<evidence type="ECO:0000256" key="6">
    <source>
        <dbReference type="ARBA" id="ARBA00022840"/>
    </source>
</evidence>
<name>F4B7W6_ACIHW</name>
<dbReference type="NCBIfam" id="TIGR00133">
    <property type="entry name" value="gatB"/>
    <property type="match status" value="1"/>
</dbReference>
<dbReference type="HAMAP" id="MF_00121">
    <property type="entry name" value="GatB"/>
    <property type="match status" value="1"/>
</dbReference>
<evidence type="ECO:0000256" key="8">
    <source>
        <dbReference type="ARBA" id="ARBA00024799"/>
    </source>
</evidence>
<keyword evidence="14" id="KW-1185">Reference proteome</keyword>
<dbReference type="STRING" id="933801.Ahos_0757"/>
<dbReference type="KEGG" id="aho:Ahos_0757"/>
<evidence type="ECO:0000256" key="4">
    <source>
        <dbReference type="ARBA" id="ARBA00022598"/>
    </source>
</evidence>
<dbReference type="HOGENOM" id="CLU_019240_0_0_2"/>
<dbReference type="InterPro" id="IPR004413">
    <property type="entry name" value="GatB"/>
</dbReference>
<dbReference type="InterPro" id="IPR003789">
    <property type="entry name" value="Asn/Gln_tRNA_amidoTrase-B-like"/>
</dbReference>
<dbReference type="InterPro" id="IPR023168">
    <property type="entry name" value="GatB_Yqey_C_2"/>
</dbReference>
<reference key="2">
    <citation type="journal article" date="2011" name="Extremophiles">
        <title>Genomic analyses of Acidianus hospitalis W1 a host for studying crenarchaeal virus and plasmid life cycles.</title>
        <authorList>
            <person name="You X.Y."/>
            <person name="Liu C."/>
            <person name="Wang S.Y."/>
            <person name="Jiang C.Y."/>
            <person name="Shah S.A."/>
            <person name="Prangishvili D."/>
            <person name="Liu S.J."/>
            <person name="Garrett R.A."/>
        </authorList>
    </citation>
    <scope>NUCLEOTIDE SEQUENCE</scope>
    <source>
        <strain>W1</strain>
    </source>
</reference>
<dbReference type="SUPFAM" id="SSF55931">
    <property type="entry name" value="Glutamine synthetase/guanido kinase"/>
    <property type="match status" value="1"/>
</dbReference>
<feature type="domain" description="Asn/Gln amidotransferase" evidence="12">
    <location>
        <begin position="337"/>
        <end position="483"/>
    </location>
</feature>
<comment type="catalytic activity">
    <reaction evidence="10 11">
        <text>L-glutamyl-tRNA(Gln) + L-glutamine + ATP + H2O = L-glutaminyl-tRNA(Gln) + L-glutamate + ADP + phosphate + H(+)</text>
        <dbReference type="Rhea" id="RHEA:17521"/>
        <dbReference type="Rhea" id="RHEA-COMP:9681"/>
        <dbReference type="Rhea" id="RHEA-COMP:9684"/>
        <dbReference type="ChEBI" id="CHEBI:15377"/>
        <dbReference type="ChEBI" id="CHEBI:15378"/>
        <dbReference type="ChEBI" id="CHEBI:29985"/>
        <dbReference type="ChEBI" id="CHEBI:30616"/>
        <dbReference type="ChEBI" id="CHEBI:43474"/>
        <dbReference type="ChEBI" id="CHEBI:58359"/>
        <dbReference type="ChEBI" id="CHEBI:78520"/>
        <dbReference type="ChEBI" id="CHEBI:78521"/>
        <dbReference type="ChEBI" id="CHEBI:456216"/>
    </reaction>
</comment>
<evidence type="ECO:0000256" key="3">
    <source>
        <dbReference type="ARBA" id="ARBA00016923"/>
    </source>
</evidence>
<dbReference type="EMBL" id="CP002535">
    <property type="protein sequence ID" value="AEE93643.1"/>
    <property type="molecule type" value="Genomic_DNA"/>
</dbReference>
<evidence type="ECO:0000259" key="12">
    <source>
        <dbReference type="SMART" id="SM00845"/>
    </source>
</evidence>
<dbReference type="PANTHER" id="PTHR11659">
    <property type="entry name" value="GLUTAMYL-TRNA GLN AMIDOTRANSFERASE SUBUNIT B MITOCHONDRIAL AND PROKARYOTIC PET112-RELATED"/>
    <property type="match status" value="1"/>
</dbReference>
<dbReference type="Gene3D" id="1.10.150.380">
    <property type="entry name" value="GatB domain, N-terminal subdomain"/>
    <property type="match status" value="1"/>
</dbReference>
<proteinExistence type="inferred from homology"/>
<dbReference type="GO" id="GO:0070681">
    <property type="term" value="P:glutaminyl-tRNAGln biosynthesis via transamidation"/>
    <property type="evidence" value="ECO:0007669"/>
    <property type="project" value="TreeGrafter"/>
</dbReference>
<dbReference type="FunFam" id="1.10.10.410:FF:000001">
    <property type="entry name" value="Aspartyl/glutamyl-tRNA(Asn/Gln) amidotransferase subunit B"/>
    <property type="match status" value="1"/>
</dbReference>
<gene>
    <name evidence="11" type="primary">gatB</name>
    <name evidence="13" type="ordered locus">Ahos_0757</name>
</gene>
<dbReference type="InterPro" id="IPR017958">
    <property type="entry name" value="Gln-tRNA_amidoTrfase_suB_CS"/>
</dbReference>
<evidence type="ECO:0000256" key="9">
    <source>
        <dbReference type="ARBA" id="ARBA00047380"/>
    </source>
</evidence>
<organism evidence="13 14">
    <name type="scientific">Acidianus hospitalis (strain W1)</name>
    <dbReference type="NCBI Taxonomy" id="933801"/>
    <lineage>
        <taxon>Archaea</taxon>
        <taxon>Thermoproteota</taxon>
        <taxon>Thermoprotei</taxon>
        <taxon>Sulfolobales</taxon>
        <taxon>Sulfolobaceae</taxon>
        <taxon>Acidianus</taxon>
    </lineage>
</organism>
<dbReference type="Pfam" id="PF02637">
    <property type="entry name" value="GatB_Yqey"/>
    <property type="match status" value="1"/>
</dbReference>
<dbReference type="PANTHER" id="PTHR11659:SF0">
    <property type="entry name" value="GLUTAMYL-TRNA(GLN) AMIDOTRANSFERASE SUBUNIT B, MITOCHONDRIAL"/>
    <property type="match status" value="1"/>
</dbReference>
<comment type="catalytic activity">
    <reaction evidence="9 11">
        <text>L-aspartyl-tRNA(Asn) + L-glutamine + ATP + H2O = L-asparaginyl-tRNA(Asn) + L-glutamate + ADP + phosphate + 2 H(+)</text>
        <dbReference type="Rhea" id="RHEA:14513"/>
        <dbReference type="Rhea" id="RHEA-COMP:9674"/>
        <dbReference type="Rhea" id="RHEA-COMP:9677"/>
        <dbReference type="ChEBI" id="CHEBI:15377"/>
        <dbReference type="ChEBI" id="CHEBI:15378"/>
        <dbReference type="ChEBI" id="CHEBI:29985"/>
        <dbReference type="ChEBI" id="CHEBI:30616"/>
        <dbReference type="ChEBI" id="CHEBI:43474"/>
        <dbReference type="ChEBI" id="CHEBI:58359"/>
        <dbReference type="ChEBI" id="CHEBI:78515"/>
        <dbReference type="ChEBI" id="CHEBI:78516"/>
        <dbReference type="ChEBI" id="CHEBI:456216"/>
    </reaction>
</comment>
<evidence type="ECO:0000313" key="14">
    <source>
        <dbReference type="Proteomes" id="UP000008458"/>
    </source>
</evidence>
<keyword evidence="7 11" id="KW-0648">Protein biosynthesis</keyword>
<keyword evidence="6 11" id="KW-0067">ATP-binding</keyword>
<dbReference type="Pfam" id="PF02934">
    <property type="entry name" value="GatB_N"/>
    <property type="match status" value="1"/>
</dbReference>
<evidence type="ECO:0000256" key="1">
    <source>
        <dbReference type="ARBA" id="ARBA00005306"/>
    </source>
</evidence>
<dbReference type="SMART" id="SM00845">
    <property type="entry name" value="GatB_Yqey"/>
    <property type="match status" value="1"/>
</dbReference>
<dbReference type="InterPro" id="IPR018027">
    <property type="entry name" value="Asn/Gln_amidotransferase"/>
</dbReference>
<dbReference type="InterPro" id="IPR014746">
    <property type="entry name" value="Gln_synth/guanido_kin_cat_dom"/>
</dbReference>
<dbReference type="InterPro" id="IPR042114">
    <property type="entry name" value="GatB_C_1"/>
</dbReference>
<dbReference type="NCBIfam" id="NF004014">
    <property type="entry name" value="PRK05477.1-4"/>
    <property type="match status" value="1"/>
</dbReference>
<dbReference type="PROSITE" id="PS01234">
    <property type="entry name" value="GATB"/>
    <property type="match status" value="1"/>
</dbReference>
<accession>F4B7W6</accession>
<keyword evidence="4 11" id="KW-0436">Ligase</keyword>
<dbReference type="InterPro" id="IPR006075">
    <property type="entry name" value="Asn/Gln-tRNA_Trfase_suB/E_cat"/>
</dbReference>
<comment type="similarity">
    <text evidence="1 11">Belongs to the GatB/GatE family. GatB subfamily.</text>
</comment>
<dbReference type="GO" id="GO:0050567">
    <property type="term" value="F:glutaminyl-tRNA synthase (glutamine-hydrolyzing) activity"/>
    <property type="evidence" value="ECO:0007669"/>
    <property type="project" value="UniProtKB-UniRule"/>
</dbReference>